<dbReference type="Pfam" id="PF25954">
    <property type="entry name" value="Beta-barrel_RND_2"/>
    <property type="match status" value="1"/>
</dbReference>
<dbReference type="SUPFAM" id="SSF111369">
    <property type="entry name" value="HlyD-like secretion proteins"/>
    <property type="match status" value="1"/>
</dbReference>
<dbReference type="Gene3D" id="2.40.50.100">
    <property type="match status" value="1"/>
</dbReference>
<accession>T1CTZ7</accession>
<dbReference type="EMBL" id="AUZY01002100">
    <property type="protein sequence ID" value="EQD73055.1"/>
    <property type="molecule type" value="Genomic_DNA"/>
</dbReference>
<feature type="transmembrane region" description="Helical" evidence="2">
    <location>
        <begin position="34"/>
        <end position="54"/>
    </location>
</feature>
<dbReference type="InterPro" id="IPR058792">
    <property type="entry name" value="Beta-barrel_RND_2"/>
</dbReference>
<dbReference type="AlphaFoldDB" id="T1CTZ7"/>
<dbReference type="InterPro" id="IPR006143">
    <property type="entry name" value="RND_pump_MFP"/>
</dbReference>
<evidence type="ECO:0000313" key="5">
    <source>
        <dbReference type="EMBL" id="EQD73055.1"/>
    </source>
</evidence>
<proteinExistence type="predicted"/>
<comment type="caution">
    <text evidence="5">The sequence shown here is derived from an EMBL/GenBank/DDBJ whole genome shotgun (WGS) entry which is preliminary data.</text>
</comment>
<dbReference type="Gene3D" id="2.40.30.170">
    <property type="match status" value="1"/>
</dbReference>
<dbReference type="NCBIfam" id="TIGR01730">
    <property type="entry name" value="RND_mfp"/>
    <property type="match status" value="1"/>
</dbReference>
<feature type="domain" description="CzcB-like barrel-sandwich hybrid" evidence="4">
    <location>
        <begin position="96"/>
        <end position="242"/>
    </location>
</feature>
<reference evidence="5" key="1">
    <citation type="submission" date="2013-08" db="EMBL/GenBank/DDBJ databases">
        <authorList>
            <person name="Mendez C."/>
            <person name="Richter M."/>
            <person name="Ferrer M."/>
            <person name="Sanchez J."/>
        </authorList>
    </citation>
    <scope>NUCLEOTIDE SEQUENCE</scope>
</reference>
<organism evidence="5">
    <name type="scientific">mine drainage metagenome</name>
    <dbReference type="NCBI Taxonomy" id="410659"/>
    <lineage>
        <taxon>unclassified sequences</taxon>
        <taxon>metagenomes</taxon>
        <taxon>ecological metagenomes</taxon>
    </lineage>
</organism>
<name>T1CTZ7_9ZZZZ</name>
<evidence type="ECO:0000259" key="4">
    <source>
        <dbReference type="Pfam" id="PF25973"/>
    </source>
</evidence>
<dbReference type="GO" id="GO:1990281">
    <property type="term" value="C:efflux pump complex"/>
    <property type="evidence" value="ECO:0007669"/>
    <property type="project" value="TreeGrafter"/>
</dbReference>
<feature type="region of interest" description="Disordered" evidence="1">
    <location>
        <begin position="1"/>
        <end position="23"/>
    </location>
</feature>
<reference evidence="5" key="2">
    <citation type="journal article" date="2014" name="ISME J.">
        <title>Microbial stratification in low pH oxic and suboxic macroscopic growths along an acid mine drainage.</title>
        <authorList>
            <person name="Mendez-Garcia C."/>
            <person name="Mesa V."/>
            <person name="Sprenger R.R."/>
            <person name="Richter M."/>
            <person name="Diez M.S."/>
            <person name="Solano J."/>
            <person name="Bargiela R."/>
            <person name="Golyshina O.V."/>
            <person name="Manteca A."/>
            <person name="Ramos J.L."/>
            <person name="Gallego J.R."/>
            <person name="Llorente I."/>
            <person name="Martins Dos Santos V.A."/>
            <person name="Jensen O.N."/>
            <person name="Pelaez A.I."/>
            <person name="Sanchez J."/>
            <person name="Ferrer M."/>
        </authorList>
    </citation>
    <scope>NUCLEOTIDE SEQUENCE</scope>
</reference>
<dbReference type="GO" id="GO:0015562">
    <property type="term" value="F:efflux transmembrane transporter activity"/>
    <property type="evidence" value="ECO:0007669"/>
    <property type="project" value="TreeGrafter"/>
</dbReference>
<evidence type="ECO:0000256" key="1">
    <source>
        <dbReference type="SAM" id="MobiDB-lite"/>
    </source>
</evidence>
<keyword evidence="2" id="KW-1133">Transmembrane helix</keyword>
<evidence type="ECO:0000259" key="3">
    <source>
        <dbReference type="Pfam" id="PF25954"/>
    </source>
</evidence>
<dbReference type="PANTHER" id="PTHR30469">
    <property type="entry name" value="MULTIDRUG RESISTANCE PROTEIN MDTA"/>
    <property type="match status" value="1"/>
</dbReference>
<keyword evidence="2" id="KW-0472">Membrane</keyword>
<evidence type="ECO:0000256" key="2">
    <source>
        <dbReference type="SAM" id="Phobius"/>
    </source>
</evidence>
<protein>
    <submittedName>
        <fullName evidence="5">HlyD family secretion protein</fullName>
    </submittedName>
</protein>
<dbReference type="InterPro" id="IPR058647">
    <property type="entry name" value="BSH_CzcB-like"/>
</dbReference>
<dbReference type="PANTHER" id="PTHR30469:SF38">
    <property type="entry name" value="HLYD FAMILY SECRETION PROTEIN"/>
    <property type="match status" value="1"/>
</dbReference>
<dbReference type="Gene3D" id="2.40.420.20">
    <property type="match status" value="1"/>
</dbReference>
<feature type="domain" description="CusB-like beta-barrel" evidence="3">
    <location>
        <begin position="265"/>
        <end position="335"/>
    </location>
</feature>
<sequence>MDKEEALASLKSPIRPADPMKERMADQRLRSRRLRLGGGFALLVLLAALLWIFIPGGPGHSGARTQVRLLRFPDTTTAATNRAVLSAAGYVVARRETTVSSRITGMIRAVYVQEGMAVRHGQVLARLAARTARANVLLARRQLRAEQALVESAQAQLALDRKNWFRIRSVFRKGLESRSARDAARAAVALDRAGLRHDQADVAAARSELALARIILNHTVIRAPFTGIVTAKYAHRGEMISPAAVGGFTKTGICELVDMQSLEMDVDVNESFIDRVHAGEPTRVVLNAYPDWNIPAHVISVVPTANKNKGTVKVRVAFQHLDSRILPEMAGEVYFYSRAAPAVTRPGPVALPRNAVFDARSKPFVFLVEDGRAVETRVRVQSRNGSHLLHVTGLPVGARVVIGWSSSIHNGERVEVRHKRS</sequence>
<dbReference type="Gene3D" id="1.10.287.470">
    <property type="entry name" value="Helix hairpin bin"/>
    <property type="match status" value="1"/>
</dbReference>
<keyword evidence="2" id="KW-0812">Transmembrane</keyword>
<dbReference type="Pfam" id="PF25973">
    <property type="entry name" value="BSH_CzcB"/>
    <property type="match status" value="1"/>
</dbReference>
<gene>
    <name evidence="5" type="ORF">B1B_03417</name>
</gene>